<reference evidence="1 2" key="1">
    <citation type="submission" date="2017-06" db="EMBL/GenBank/DDBJ databases">
        <title>Genome sequencing of cyanobaciteial culture collection at National Institute for Environmental Studies (NIES).</title>
        <authorList>
            <person name="Hirose Y."/>
            <person name="Shimura Y."/>
            <person name="Fujisawa T."/>
            <person name="Nakamura Y."/>
            <person name="Kawachi M."/>
        </authorList>
    </citation>
    <scope>NUCLEOTIDE SEQUENCE [LARGE SCALE GENOMIC DNA]</scope>
    <source>
        <strain evidence="1 2">NIES-806</strain>
    </source>
</reference>
<dbReference type="Proteomes" id="UP000218702">
    <property type="component" value="Chromosome"/>
</dbReference>
<dbReference type="SUPFAM" id="SSF53187">
    <property type="entry name" value="Zn-dependent exopeptidases"/>
    <property type="match status" value="1"/>
</dbReference>
<accession>A0A1Z4V401</accession>
<organism evidence="1 2">
    <name type="scientific">Dolichospermum compactum NIES-806</name>
    <dbReference type="NCBI Taxonomy" id="1973481"/>
    <lineage>
        <taxon>Bacteria</taxon>
        <taxon>Bacillati</taxon>
        <taxon>Cyanobacteriota</taxon>
        <taxon>Cyanophyceae</taxon>
        <taxon>Nostocales</taxon>
        <taxon>Aphanizomenonaceae</taxon>
        <taxon>Dolichospermum</taxon>
        <taxon>Dolichospermum compactum</taxon>
    </lineage>
</organism>
<dbReference type="PANTHER" id="PTHR37326:SF1">
    <property type="entry name" value="BLL3975 PROTEIN"/>
    <property type="match status" value="1"/>
</dbReference>
<gene>
    <name evidence="1" type="ORF">NIES806_23640</name>
</gene>
<dbReference type="InterPro" id="IPR053138">
    <property type="entry name" value="N-alpha-Ac-DABA_deacetylase"/>
</dbReference>
<dbReference type="Gene3D" id="3.40.630.10">
    <property type="entry name" value="Zn peptidases"/>
    <property type="match status" value="1"/>
</dbReference>
<dbReference type="KEGG" id="dcm:NIES806_23640"/>
<evidence type="ECO:0000313" key="1">
    <source>
        <dbReference type="EMBL" id="BAZ86154.1"/>
    </source>
</evidence>
<protein>
    <submittedName>
        <fullName evidence="1">Succinylglutamate desuccinylase/aspartoacylase</fullName>
    </submittedName>
</protein>
<dbReference type="Gene3D" id="2.40.50.100">
    <property type="match status" value="1"/>
</dbReference>
<dbReference type="AlphaFoldDB" id="A0A1Z4V401"/>
<dbReference type="EMBL" id="AP018316">
    <property type="protein sequence ID" value="BAZ86154.1"/>
    <property type="molecule type" value="Genomic_DNA"/>
</dbReference>
<evidence type="ECO:0000313" key="2">
    <source>
        <dbReference type="Proteomes" id="UP000218702"/>
    </source>
</evidence>
<proteinExistence type="predicted"/>
<keyword evidence="2" id="KW-1185">Reference proteome</keyword>
<name>A0A1Z4V401_9CYAN</name>
<sequence>MDADYVIDLHSHTGEGIEYLYYFRNREDSANLFLLNYAILFDEYDGDAFDESFIKPWLALENALLKLTEQKMIFDKEAWTLELGTGMQMNPNSVTKGVCGIKNYLTQKSILEIQDLTQLKTISHQTNFRSLSQLKKYWSPVGGMILSKAALGTSVTQGDLLYQVLTFNKIGELPTTVHVYAEKTGLVYDISINNSVNEGEFVLATM</sequence>
<dbReference type="PANTHER" id="PTHR37326">
    <property type="entry name" value="BLL3975 PROTEIN"/>
    <property type="match status" value="1"/>
</dbReference>